<comment type="similarity">
    <text evidence="1">Belongs to the universal stress protein A family.</text>
</comment>
<dbReference type="Pfam" id="PF00582">
    <property type="entry name" value="Usp"/>
    <property type="match status" value="1"/>
</dbReference>
<evidence type="ECO:0000256" key="1">
    <source>
        <dbReference type="ARBA" id="ARBA00008791"/>
    </source>
</evidence>
<dbReference type="OrthoDB" id="9804721at2"/>
<sequence length="283" mass="30717">MKPIWRDIAVFIDASPEGEILAGHAVRLAAQHQAHLVAVYGLSRHDEGARMPGYIRGRAAISSLIEREKAEETRKVVRAGQRFAELTAGSGITSEFRIVWRDDMGDEKVLRALHCDLAIAAHPRLAGLPTSWSAERILIDSGLPVLMIPQGWQGDTIGQKIVIAWNRSREARRVVSDAMPFIEAAQSTTILTVDAGRDPDYYGDDPGSHLRQHLARHDVSAEVTNVSSAGLSVAETILQQTSQAGADLLVVGAYSRPRASEILFGGTTRSLIGEARIPMLMSG</sequence>
<dbReference type="InterPro" id="IPR006016">
    <property type="entry name" value="UspA"/>
</dbReference>
<evidence type="ECO:0000313" key="4">
    <source>
        <dbReference type="Proteomes" id="UP000310597"/>
    </source>
</evidence>
<dbReference type="SUPFAM" id="SSF52402">
    <property type="entry name" value="Adenine nucleotide alpha hydrolases-like"/>
    <property type="match status" value="2"/>
</dbReference>
<accession>A0A4U1K2M2</accession>
<gene>
    <name evidence="3" type="ORF">FBT96_03140</name>
</gene>
<dbReference type="PANTHER" id="PTHR46268:SF15">
    <property type="entry name" value="UNIVERSAL STRESS PROTEIN HP_0031"/>
    <property type="match status" value="1"/>
</dbReference>
<evidence type="ECO:0000259" key="2">
    <source>
        <dbReference type="Pfam" id="PF00582"/>
    </source>
</evidence>
<feature type="domain" description="UspA" evidence="2">
    <location>
        <begin position="159"/>
        <end position="281"/>
    </location>
</feature>
<dbReference type="CDD" id="cd00293">
    <property type="entry name" value="USP-like"/>
    <property type="match status" value="1"/>
</dbReference>
<organism evidence="3 4">
    <name type="scientific">Rhodobacter capsulatus</name>
    <name type="common">Rhodopseudomonas capsulata</name>
    <dbReference type="NCBI Taxonomy" id="1061"/>
    <lineage>
        <taxon>Bacteria</taxon>
        <taxon>Pseudomonadati</taxon>
        <taxon>Pseudomonadota</taxon>
        <taxon>Alphaproteobacteria</taxon>
        <taxon>Rhodobacterales</taxon>
        <taxon>Rhodobacter group</taxon>
        <taxon>Rhodobacter</taxon>
    </lineage>
</organism>
<dbReference type="Proteomes" id="UP000310597">
    <property type="component" value="Unassembled WGS sequence"/>
</dbReference>
<dbReference type="AlphaFoldDB" id="A0A4U1K2M2"/>
<dbReference type="Gene3D" id="3.40.50.12370">
    <property type="match status" value="1"/>
</dbReference>
<name>A0A4U1K2M2_RHOCA</name>
<reference evidence="3 4" key="1">
    <citation type="submission" date="2019-04" db="EMBL/GenBank/DDBJ databases">
        <title>Draft Whole-Genome sequence of the purple photosynthetic bacterium Rhodobacter capsulatus SP108 with an indigenous class A beta-lactamase.</title>
        <authorList>
            <person name="Robertson S."/>
            <person name="Meyer T.E."/>
            <person name="Kyndt J.A."/>
        </authorList>
    </citation>
    <scope>NUCLEOTIDE SEQUENCE [LARGE SCALE GENOMIC DNA]</scope>
    <source>
        <strain evidence="3 4">SP108</strain>
    </source>
</reference>
<protein>
    <recommendedName>
        <fullName evidence="2">UspA domain-containing protein</fullName>
    </recommendedName>
</protein>
<proteinExistence type="inferred from homology"/>
<dbReference type="RefSeq" id="WP_136904912.1">
    <property type="nucleotide sequence ID" value="NZ_SWJZ01000009.1"/>
</dbReference>
<evidence type="ECO:0000313" key="3">
    <source>
        <dbReference type="EMBL" id="TKD25350.1"/>
    </source>
</evidence>
<dbReference type="EMBL" id="SWJZ01000009">
    <property type="protein sequence ID" value="TKD25350.1"/>
    <property type="molecule type" value="Genomic_DNA"/>
</dbReference>
<comment type="caution">
    <text evidence="3">The sequence shown here is derived from an EMBL/GenBank/DDBJ whole genome shotgun (WGS) entry which is preliminary data.</text>
</comment>
<dbReference type="PANTHER" id="PTHR46268">
    <property type="entry name" value="STRESS RESPONSE PROTEIN NHAX"/>
    <property type="match status" value="1"/>
</dbReference>